<organism evidence="1 2">
    <name type="scientific">Actinotalea lenta</name>
    <dbReference type="NCBI Taxonomy" id="3064654"/>
    <lineage>
        <taxon>Bacteria</taxon>
        <taxon>Bacillati</taxon>
        <taxon>Actinomycetota</taxon>
        <taxon>Actinomycetes</taxon>
        <taxon>Micrococcales</taxon>
        <taxon>Cellulomonadaceae</taxon>
        <taxon>Actinotalea</taxon>
    </lineage>
</organism>
<dbReference type="SUPFAM" id="SSF52540">
    <property type="entry name" value="P-loop containing nucleoside triphosphate hydrolases"/>
    <property type="match status" value="1"/>
</dbReference>
<gene>
    <name evidence="1" type="ORF">Q6348_07720</name>
</gene>
<dbReference type="EMBL" id="JAUQYP010000001">
    <property type="protein sequence ID" value="MDO8107084.1"/>
    <property type="molecule type" value="Genomic_DNA"/>
</dbReference>
<dbReference type="RefSeq" id="WP_304600720.1">
    <property type="nucleotide sequence ID" value="NZ_JAUQYO010000001.1"/>
</dbReference>
<proteinExistence type="predicted"/>
<dbReference type="PRINTS" id="PR01100">
    <property type="entry name" value="SHIKIMTKNASE"/>
</dbReference>
<evidence type="ECO:0000313" key="2">
    <source>
        <dbReference type="Proteomes" id="UP001232536"/>
    </source>
</evidence>
<keyword evidence="2" id="KW-1185">Reference proteome</keyword>
<dbReference type="Gene3D" id="3.40.50.300">
    <property type="entry name" value="P-loop containing nucleotide triphosphate hydrolases"/>
    <property type="match status" value="1"/>
</dbReference>
<evidence type="ECO:0000313" key="1">
    <source>
        <dbReference type="EMBL" id="MDO8107084.1"/>
    </source>
</evidence>
<name>A0ABT9D877_9CELL</name>
<protein>
    <submittedName>
        <fullName evidence="1">ATP-binding protein</fullName>
    </submittedName>
</protein>
<accession>A0ABT9D877</accession>
<dbReference type="GO" id="GO:0005524">
    <property type="term" value="F:ATP binding"/>
    <property type="evidence" value="ECO:0007669"/>
    <property type="project" value="UniProtKB-KW"/>
</dbReference>
<keyword evidence="1" id="KW-0067">ATP-binding</keyword>
<reference evidence="1 2" key="1">
    <citation type="submission" date="2023-07" db="EMBL/GenBank/DDBJ databases">
        <title>Description of novel actinomycetes strains, isolated from tidal flat sediment.</title>
        <authorList>
            <person name="Lu C."/>
        </authorList>
    </citation>
    <scope>NUCLEOTIDE SEQUENCE [LARGE SCALE GENOMIC DNA]</scope>
    <source>
        <strain evidence="1 2">SYSU T00b441</strain>
    </source>
</reference>
<dbReference type="Proteomes" id="UP001232536">
    <property type="component" value="Unassembled WGS sequence"/>
</dbReference>
<dbReference type="InterPro" id="IPR027417">
    <property type="entry name" value="P-loop_NTPase"/>
</dbReference>
<keyword evidence="1" id="KW-0547">Nucleotide-binding</keyword>
<dbReference type="Pfam" id="PF13671">
    <property type="entry name" value="AAA_33"/>
    <property type="match status" value="1"/>
</dbReference>
<sequence>MSRVIFMCGPAGSGKTTIARGLEAQGMARLSFDDRAWQRGHRAMPLSDDVHRKIEAELREQLVGLVGSGIDVVLDFSFWSRQMREDWRRLLRPLGVEPETIYLATPREVVLARVRARAAVHADDFPLTEAVAAAYFDRFEPPTAAEGPLRIIE</sequence>
<comment type="caution">
    <text evidence="1">The sequence shown here is derived from an EMBL/GenBank/DDBJ whole genome shotgun (WGS) entry which is preliminary data.</text>
</comment>